<dbReference type="GeneTree" id="ENSGT01120000271815"/>
<reference evidence="1 2" key="1">
    <citation type="submission" date="2013-03" db="EMBL/GenBank/DDBJ databases">
        <authorList>
            <person name="Warren W."/>
            <person name="Wilson R.K."/>
        </authorList>
    </citation>
    <scope>NUCLEOTIDE SEQUENCE</scope>
</reference>
<dbReference type="PANTHER" id="PTHR12138:SF152">
    <property type="entry name" value="C2H2-TYPE DOMAIN-CONTAINING PROTEIN"/>
    <property type="match status" value="1"/>
</dbReference>
<dbReference type="PANTHER" id="PTHR12138">
    <property type="entry name" value="PRIMATE-EXPANDED PROTEIN FAMILY"/>
    <property type="match status" value="1"/>
</dbReference>
<accession>A0A7N9DEZ6</accession>
<reference evidence="1" key="2">
    <citation type="submission" date="2025-08" db="UniProtKB">
        <authorList>
            <consortium name="Ensembl"/>
        </authorList>
    </citation>
    <scope>IDENTIFICATION</scope>
</reference>
<evidence type="ECO:0000313" key="1">
    <source>
        <dbReference type="Ensembl" id="ENSMFAP00000063454.1"/>
    </source>
</evidence>
<proteinExistence type="predicted"/>
<evidence type="ECO:0000313" key="2">
    <source>
        <dbReference type="Proteomes" id="UP000233100"/>
    </source>
</evidence>
<organism evidence="1 2">
    <name type="scientific">Macaca fascicularis</name>
    <name type="common">Crab-eating macaque</name>
    <name type="synonym">Cynomolgus monkey</name>
    <dbReference type="NCBI Taxonomy" id="9541"/>
    <lineage>
        <taxon>Eukaryota</taxon>
        <taxon>Metazoa</taxon>
        <taxon>Chordata</taxon>
        <taxon>Craniata</taxon>
        <taxon>Vertebrata</taxon>
        <taxon>Euteleostomi</taxon>
        <taxon>Mammalia</taxon>
        <taxon>Eutheria</taxon>
        <taxon>Euarchontoglires</taxon>
        <taxon>Primates</taxon>
        <taxon>Haplorrhini</taxon>
        <taxon>Catarrhini</taxon>
        <taxon>Cercopithecidae</taxon>
        <taxon>Cercopithecinae</taxon>
        <taxon>Macaca</taxon>
    </lineage>
</organism>
<protein>
    <submittedName>
        <fullName evidence="1">Uncharacterized protein</fullName>
    </submittedName>
</protein>
<sequence length="120" mass="12711">MIVAHCNLHLPGSSNSLVSASQVTGITGAYHHTWLIFVLLIETGFYYTGQAGIKLLTLADPPALASQSAGITDVSHHTKPANICIVSRDGIFTMLPRLASNSSPQLIHPPQLSKVLGLQA</sequence>
<dbReference type="Ensembl" id="ENSMFAT00000095389.1">
    <property type="protein sequence ID" value="ENSMFAP00000063454.1"/>
    <property type="gene ID" value="ENSMFAG00000053264.1"/>
</dbReference>
<dbReference type="AlphaFoldDB" id="A0A7N9DEZ6"/>
<keyword evidence="2" id="KW-1185">Reference proteome</keyword>
<name>A0A7N9DEZ6_MACFA</name>
<dbReference type="Proteomes" id="UP000233100">
    <property type="component" value="Chromosome 13"/>
</dbReference>
<reference evidence="1" key="3">
    <citation type="submission" date="2025-09" db="UniProtKB">
        <authorList>
            <consortium name="Ensembl"/>
        </authorList>
    </citation>
    <scope>IDENTIFICATION</scope>
</reference>
<dbReference type="PRINTS" id="PR02045">
    <property type="entry name" value="F138DOMAIN"/>
</dbReference>